<dbReference type="PANTHER" id="PTHR12526:SF630">
    <property type="entry name" value="GLYCOSYLTRANSFERASE"/>
    <property type="match status" value="1"/>
</dbReference>
<dbReference type="Pfam" id="PF00534">
    <property type="entry name" value="Glycos_transf_1"/>
    <property type="match status" value="1"/>
</dbReference>
<dbReference type="PANTHER" id="PTHR12526">
    <property type="entry name" value="GLYCOSYLTRANSFERASE"/>
    <property type="match status" value="1"/>
</dbReference>
<dbReference type="EMBL" id="QRKC01000002">
    <property type="protein sequence ID" value="RHH78437.1"/>
    <property type="molecule type" value="Genomic_DNA"/>
</dbReference>
<dbReference type="GO" id="GO:0016757">
    <property type="term" value="F:glycosyltransferase activity"/>
    <property type="evidence" value="ECO:0007669"/>
    <property type="project" value="InterPro"/>
</dbReference>
<dbReference type="InterPro" id="IPR001296">
    <property type="entry name" value="Glyco_trans_1"/>
</dbReference>
<keyword evidence="2" id="KW-0808">Transferase</keyword>
<dbReference type="CDD" id="cd03811">
    <property type="entry name" value="GT4_GT28_WabH-like"/>
    <property type="match status" value="1"/>
</dbReference>
<dbReference type="Proteomes" id="UP000283732">
    <property type="component" value="Unassembled WGS sequence"/>
</dbReference>
<accession>A0A414XX21</accession>
<organism evidence="2 3">
    <name type="scientific">Parabacteroides merdae</name>
    <dbReference type="NCBI Taxonomy" id="46503"/>
    <lineage>
        <taxon>Bacteria</taxon>
        <taxon>Pseudomonadati</taxon>
        <taxon>Bacteroidota</taxon>
        <taxon>Bacteroidia</taxon>
        <taxon>Bacteroidales</taxon>
        <taxon>Tannerellaceae</taxon>
        <taxon>Parabacteroides</taxon>
    </lineage>
</organism>
<dbReference type="Gene3D" id="3.40.50.2000">
    <property type="entry name" value="Glycogen Phosphorylase B"/>
    <property type="match status" value="2"/>
</dbReference>
<protein>
    <submittedName>
        <fullName evidence="2">Glycosyltransferase</fullName>
    </submittedName>
</protein>
<evidence type="ECO:0000259" key="1">
    <source>
        <dbReference type="Pfam" id="PF00534"/>
    </source>
</evidence>
<evidence type="ECO:0000313" key="2">
    <source>
        <dbReference type="EMBL" id="RHH78437.1"/>
    </source>
</evidence>
<dbReference type="RefSeq" id="WP_122291059.1">
    <property type="nucleotide sequence ID" value="NZ_BAABZJ010000001.1"/>
</dbReference>
<feature type="domain" description="Glycosyl transferase family 1" evidence="1">
    <location>
        <begin position="230"/>
        <end position="383"/>
    </location>
</feature>
<gene>
    <name evidence="2" type="ORF">DW191_07090</name>
</gene>
<dbReference type="AlphaFoldDB" id="A0A414XX21"/>
<comment type="caution">
    <text evidence="2">The sequence shown here is derived from an EMBL/GenBank/DDBJ whole genome shotgun (WGS) entry which is preliminary data.</text>
</comment>
<dbReference type="SUPFAM" id="SSF53756">
    <property type="entry name" value="UDP-Glycosyltransferase/glycogen phosphorylase"/>
    <property type="match status" value="1"/>
</dbReference>
<name>A0A414XX21_9BACT</name>
<sequence>MVRKKVFIAMDTMLCGGIEKSILSLLYALSPEKMEVTLCLDRMSGEFLSFIPDWVNVVTVGYNTYAKAEKYLGRKRLLKALLKRHSYYVALKLFIQQYKENKLSKDDRRIARAQRLYKSSSMFNETYDLAVAYANLEQVIYVADHIKALKKITWFHTQLDEQREDVRKYVYWLNQYASFYCVSKALTESFKQTLPQYADRVKFFPHIININMMQNWADRKPINWSLSDSECFRILSVGRLSYQKGFDLIPQIAVLLKEAGHKFSWYIIGDGSEKVSILESIQELDMADCVKLIGIELNPYPFFEACDLYVQPSRYEGYCLTLAEARAFCKPIVSTFFDGSVEQLQGGRLGRITDCKIEPLFHAIDEMLASRQLRQSFIKQLKKDVVGDMQGVKIFLSELDYE</sequence>
<reference evidence="2 3" key="1">
    <citation type="submission" date="2018-08" db="EMBL/GenBank/DDBJ databases">
        <title>A genome reference for cultivated species of the human gut microbiota.</title>
        <authorList>
            <person name="Zou Y."/>
            <person name="Xue W."/>
            <person name="Luo G."/>
        </authorList>
    </citation>
    <scope>NUCLEOTIDE SEQUENCE [LARGE SCALE GENOMIC DNA]</scope>
    <source>
        <strain evidence="2 3">AM16-50</strain>
    </source>
</reference>
<evidence type="ECO:0000313" key="3">
    <source>
        <dbReference type="Proteomes" id="UP000283732"/>
    </source>
</evidence>
<proteinExistence type="predicted"/>